<dbReference type="PaxDb" id="3827-XP_004492406.1"/>
<feature type="domain" description="ELM2" evidence="2">
    <location>
        <begin position="251"/>
        <end position="305"/>
    </location>
</feature>
<accession>A0A1S3E0N6</accession>
<organism evidence="3 5">
    <name type="scientific">Cicer arietinum</name>
    <name type="common">Chickpea</name>
    <name type="synonym">Garbanzo</name>
    <dbReference type="NCBI Taxonomy" id="3827"/>
    <lineage>
        <taxon>Eukaryota</taxon>
        <taxon>Viridiplantae</taxon>
        <taxon>Streptophyta</taxon>
        <taxon>Embryophyta</taxon>
        <taxon>Tracheophyta</taxon>
        <taxon>Spermatophyta</taxon>
        <taxon>Magnoliopsida</taxon>
        <taxon>eudicotyledons</taxon>
        <taxon>Gunneridae</taxon>
        <taxon>Pentapetalae</taxon>
        <taxon>rosids</taxon>
        <taxon>fabids</taxon>
        <taxon>Fabales</taxon>
        <taxon>Fabaceae</taxon>
        <taxon>Papilionoideae</taxon>
        <taxon>50 kb inversion clade</taxon>
        <taxon>NPAAA clade</taxon>
        <taxon>Hologalegina</taxon>
        <taxon>IRL clade</taxon>
        <taxon>Cicereae</taxon>
        <taxon>Cicer</taxon>
    </lineage>
</organism>
<evidence type="ECO:0000313" key="5">
    <source>
        <dbReference type="RefSeq" id="XP_012569008.1"/>
    </source>
</evidence>
<keyword evidence="1" id="KW-0539">Nucleus</keyword>
<dbReference type="SMART" id="SM01189">
    <property type="entry name" value="ELM2"/>
    <property type="match status" value="1"/>
</dbReference>
<evidence type="ECO:0000313" key="4">
    <source>
        <dbReference type="RefSeq" id="XP_004492406.1"/>
    </source>
</evidence>
<sequence>MILPFEVPNCNYDDCELTALGGITRHENYALGMFDGKDTMIWSRDQAFKPLDKKSPQHKLQNQKAKAHVLLKSSSNNSKKRKLEHYINDDEFANSYELITKEKYGSENVKDQRRNSCSTLSNRKRTSFQETQECGVLAQTEKAEFCGISMEDYSHLDDTNDSIKESSYIMNQKSLNIQARDLMPSSSYSSTTNISIMEKQKMEFVKILVDEVFIDSMTSHSLYSKDADVKLIQSSKNFLPARSNHLPRPVIPVGPRFQAEVPKWDGTTNLKQCNSDDCLKWLGTQIWPMPEVSKTNAIGIGKGRLDSCSCHNPKSVDCVQKHVSEARECLKLVIGTAFSSWKFDDMGEDVSKSWTMEEQTAFESLVKSNPLSSDTKFWKLKMKKYFPSKSMKCMINYYYNVYIPRCMSKATRSPFGAFDGEPK</sequence>
<evidence type="ECO:0000259" key="2">
    <source>
        <dbReference type="SMART" id="SM01189"/>
    </source>
</evidence>
<dbReference type="Proteomes" id="UP000087171">
    <property type="component" value="Chromosome Ca3"/>
</dbReference>
<dbReference type="InterPro" id="IPR000949">
    <property type="entry name" value="ELM2_dom"/>
</dbReference>
<name>A0A1S3E0N6_CICAR</name>
<dbReference type="STRING" id="3827.A0A1S3E0N6"/>
<evidence type="ECO:0000256" key="1">
    <source>
        <dbReference type="ARBA" id="ARBA00023242"/>
    </source>
</evidence>
<reference evidence="3" key="1">
    <citation type="journal article" date="2013" name="Nat. Biotechnol.">
        <title>Draft genome sequence of chickpea (Cicer arietinum) provides a resource for trait improvement.</title>
        <authorList>
            <person name="Varshney R.K."/>
            <person name="Song C."/>
            <person name="Saxena R.K."/>
            <person name="Azam S."/>
            <person name="Yu S."/>
            <person name="Sharpe A.G."/>
            <person name="Cannon S."/>
            <person name="Baek J."/>
            <person name="Rosen B.D."/>
            <person name="Tar'an B."/>
            <person name="Millan T."/>
            <person name="Zhang X."/>
            <person name="Ramsay L.D."/>
            <person name="Iwata A."/>
            <person name="Wang Y."/>
            <person name="Nelson W."/>
            <person name="Farmer A.D."/>
            <person name="Gaur P.M."/>
            <person name="Soderlund C."/>
            <person name="Penmetsa R.V."/>
            <person name="Xu C."/>
            <person name="Bharti A.K."/>
            <person name="He W."/>
            <person name="Winter P."/>
            <person name="Zhao S."/>
            <person name="Hane J.K."/>
            <person name="Carrasquilla-Garcia N."/>
            <person name="Condie J.A."/>
            <person name="Upadhyaya H.D."/>
            <person name="Luo M.C."/>
            <person name="Thudi M."/>
            <person name="Gowda C.L."/>
            <person name="Singh N.P."/>
            <person name="Lichtenzveig J."/>
            <person name="Gali K.K."/>
            <person name="Rubio J."/>
            <person name="Nadarajan N."/>
            <person name="Dolezel J."/>
            <person name="Bansal K.C."/>
            <person name="Xu X."/>
            <person name="Edwards D."/>
            <person name="Zhang G."/>
            <person name="Kahl G."/>
            <person name="Gil J."/>
            <person name="Singh K.B."/>
            <person name="Datta S.K."/>
            <person name="Jackson S.A."/>
            <person name="Wang J."/>
            <person name="Cook D.R."/>
        </authorList>
    </citation>
    <scope>NUCLEOTIDE SEQUENCE [LARGE SCALE GENOMIC DNA]</scope>
    <source>
        <strain evidence="3">cv. CDC Frontier</strain>
    </source>
</reference>
<dbReference type="RefSeq" id="XP_004492406.1">
    <property type="nucleotide sequence ID" value="XM_004492349.3"/>
</dbReference>
<proteinExistence type="predicted"/>
<protein>
    <submittedName>
        <fullName evidence="4 5">Uncharacterized protein LOC101501146 isoform X1</fullName>
    </submittedName>
</protein>
<dbReference type="RefSeq" id="XP_012569008.1">
    <property type="nucleotide sequence ID" value="XM_012713554.2"/>
</dbReference>
<dbReference type="PANTHER" id="PTHR46872">
    <property type="entry name" value="DNA BINDING PROTEIN"/>
    <property type="match status" value="1"/>
</dbReference>
<dbReference type="OrthoDB" id="1938526at2759"/>
<gene>
    <name evidence="4 5" type="primary">LOC101501146</name>
</gene>
<dbReference type="PANTHER" id="PTHR46872:SF10">
    <property type="entry name" value="MYB-LIKE DOMAIN-CONTAINING PROTEIN"/>
    <property type="match status" value="1"/>
</dbReference>
<dbReference type="eggNOG" id="ENOG502RY62">
    <property type="taxonomic scope" value="Eukaryota"/>
</dbReference>
<reference evidence="4 5" key="2">
    <citation type="submission" date="2025-04" db="UniProtKB">
        <authorList>
            <consortium name="RefSeq"/>
        </authorList>
    </citation>
    <scope>IDENTIFICATION</scope>
    <source>
        <tissue evidence="4 5">Etiolated seedlings</tissue>
    </source>
</reference>
<dbReference type="AlphaFoldDB" id="A0A1S3E0N6"/>
<keyword evidence="3" id="KW-1185">Reference proteome</keyword>
<evidence type="ECO:0000313" key="3">
    <source>
        <dbReference type="Proteomes" id="UP000087171"/>
    </source>
</evidence>